<protein>
    <submittedName>
        <fullName evidence="4">Uncharacterized protein LOC107072299 isoform X1</fullName>
    </submittedName>
</protein>
<dbReference type="PANTHER" id="PTHR14633">
    <property type="entry name" value="LITTLE ELONGATION COMPLEX SUBUNIT 2"/>
    <property type="match status" value="1"/>
</dbReference>
<feature type="domain" description="Little elongation complex subunit 2 C-terminal" evidence="2">
    <location>
        <begin position="474"/>
        <end position="682"/>
    </location>
</feature>
<evidence type="ECO:0000313" key="4">
    <source>
        <dbReference type="RefSeq" id="XP_015187592.1"/>
    </source>
</evidence>
<dbReference type="InterPro" id="IPR019535">
    <property type="entry name" value="ICE2_C"/>
</dbReference>
<organism evidence="3 4">
    <name type="scientific">Polistes dominula</name>
    <name type="common">European paper wasp</name>
    <name type="synonym">Vespa dominula</name>
    <dbReference type="NCBI Taxonomy" id="743375"/>
    <lineage>
        <taxon>Eukaryota</taxon>
        <taxon>Metazoa</taxon>
        <taxon>Ecdysozoa</taxon>
        <taxon>Arthropoda</taxon>
        <taxon>Hexapoda</taxon>
        <taxon>Insecta</taxon>
        <taxon>Pterygota</taxon>
        <taxon>Neoptera</taxon>
        <taxon>Endopterygota</taxon>
        <taxon>Hymenoptera</taxon>
        <taxon>Apocrita</taxon>
        <taxon>Aculeata</taxon>
        <taxon>Vespoidea</taxon>
        <taxon>Vespidae</taxon>
        <taxon>Polistinae</taxon>
        <taxon>Polistini</taxon>
        <taxon>Polistes</taxon>
    </lineage>
</organism>
<gene>
    <name evidence="4" type="primary">LOC107072299</name>
</gene>
<feature type="region of interest" description="Disordered" evidence="1">
    <location>
        <begin position="361"/>
        <end position="423"/>
    </location>
</feature>
<evidence type="ECO:0000256" key="1">
    <source>
        <dbReference type="SAM" id="MobiDB-lite"/>
    </source>
</evidence>
<sequence length="699" mass="80481">METFLNINWGTSFTDIVDNEFINGKRLLKESVTHRLLNGDFKNPFSHMDEDYEAVKIDMTEISDDSSEENETPFSFEFPMSALTAEEQYICLRTIMKFNRNELPIITPEDKQDLCTFNKKKNIIKKEQDLYLKIVEKIWKTNKWTKIYCENFFNAKWKDKFNNVHALPTYYLKVTNIPRILDEEINVKFVSTCLTKGKLPEIKLPSLTKPFKLDCNCKRLQKYFPILNISCNPSMHFKLPVSEDPSCISLAQDNEVDLVISSSGLKYLANDDSGRTQLRRWLLPVTIKHSNGKNIIYVNKPTPPIQATVPEKNRYVFKYILRKTLFEYEPVSEKSNNTKIYDDDMFGNLHSDDYLQLEGDQSSLHSRSTNSLTNSSTNSSINSLTNSSTNSLHSRSTNSLTNSSTNSSINSLTNSSTNSSSNTELMEDLENKSVNVDVSELKESDYLNASKLKEEMHNIEKEIQKVKYDIKASYVSYNLFTIGPLSNQKKIKEYKILVRTKEHGYETLEHNSEKLTRQKLLLVPKLEHQTAFGGEAITLNEGLKQWISLIFRPNTSIARVRISVSKAEIIQIQKCNAKTISNEVQRLYNKNVNVSLILLYNMIKSLSCASPGNYIITNSHEKTSFCIYKETSTMMGEDLLDLSSLYKFSHCRTIPTFSWPKLDKLCITPLHKRLNRMPLMFIPRKGHKRKFEGKSSTSK</sequence>
<dbReference type="RefSeq" id="XP_015187592.1">
    <property type="nucleotide sequence ID" value="XM_015332106.1"/>
</dbReference>
<dbReference type="Proteomes" id="UP000694924">
    <property type="component" value="Unplaced"/>
</dbReference>
<evidence type="ECO:0000313" key="3">
    <source>
        <dbReference type="Proteomes" id="UP000694924"/>
    </source>
</evidence>
<reference evidence="4" key="1">
    <citation type="submission" date="2025-08" db="UniProtKB">
        <authorList>
            <consortium name="RefSeq"/>
        </authorList>
    </citation>
    <scope>IDENTIFICATION</scope>
    <source>
        <tissue evidence="4">Whole body</tissue>
    </source>
</reference>
<keyword evidence="3" id="KW-1185">Reference proteome</keyword>
<name>A0ABM1J554_POLDO</name>
<proteinExistence type="predicted"/>
<dbReference type="PANTHER" id="PTHR14633:SF3">
    <property type="entry name" value="LITTLE ELONGATION COMPLEX SUBUNIT 2"/>
    <property type="match status" value="1"/>
</dbReference>
<feature type="compositionally biased region" description="Low complexity" evidence="1">
    <location>
        <begin position="362"/>
        <end position="423"/>
    </location>
</feature>
<dbReference type="GeneID" id="107072299"/>
<accession>A0ABM1J554</accession>
<evidence type="ECO:0000259" key="2">
    <source>
        <dbReference type="Pfam" id="PF10505"/>
    </source>
</evidence>
<dbReference type="Pfam" id="PF10505">
    <property type="entry name" value="NARG2_C"/>
    <property type="match status" value="1"/>
</dbReference>